<keyword evidence="10" id="KW-0479">Metal-binding</keyword>
<comment type="similarity">
    <text evidence="4">Belongs to the protein prenyltransferase subunit beta family.</text>
</comment>
<dbReference type="GO" id="GO:0030942">
    <property type="term" value="F:endoplasmic reticulum signal peptide binding"/>
    <property type="evidence" value="ECO:0007669"/>
    <property type="project" value="InterPro"/>
</dbReference>
<dbReference type="InterPro" id="IPR045089">
    <property type="entry name" value="PGGT1B-like"/>
</dbReference>
<feature type="active site" evidence="18">
    <location>
        <position position="301"/>
    </location>
</feature>
<evidence type="ECO:0000256" key="6">
    <source>
        <dbReference type="ARBA" id="ARBA00015798"/>
    </source>
</evidence>
<keyword evidence="9" id="KW-0808">Transferase</keyword>
<dbReference type="Pfam" id="PF02290">
    <property type="entry name" value="SRP14"/>
    <property type="match status" value="1"/>
</dbReference>
<dbReference type="PANTHER" id="PTHR11774">
    <property type="entry name" value="GERANYLGERANYL TRANSFERASE TYPE BETA SUBUNIT"/>
    <property type="match status" value="1"/>
</dbReference>
<evidence type="ECO:0000256" key="14">
    <source>
        <dbReference type="ARBA" id="ARBA00023135"/>
    </source>
</evidence>
<dbReference type="SUPFAM" id="SSF54762">
    <property type="entry name" value="Signal recognition particle alu RNA binding heterodimer, SRP9/14"/>
    <property type="match status" value="1"/>
</dbReference>
<evidence type="ECO:0000256" key="16">
    <source>
        <dbReference type="ARBA" id="ARBA00030182"/>
    </source>
</evidence>
<keyword evidence="13" id="KW-0694">RNA-binding</keyword>
<dbReference type="GO" id="GO:0008312">
    <property type="term" value="F:7S RNA binding"/>
    <property type="evidence" value="ECO:0007669"/>
    <property type="project" value="InterPro"/>
</dbReference>
<keyword evidence="14" id="KW-0733">Signal recognition particle</keyword>
<evidence type="ECO:0000256" key="9">
    <source>
        <dbReference type="ARBA" id="ARBA00022679"/>
    </source>
</evidence>
<comment type="similarity">
    <text evidence="3">Belongs to the SRP14 family.</text>
</comment>
<dbReference type="InterPro" id="IPR036213">
    <property type="entry name" value="Calpain_III_sf"/>
</dbReference>
<dbReference type="Pfam" id="PF00432">
    <property type="entry name" value="Prenyltrans"/>
    <property type="match status" value="1"/>
</dbReference>
<dbReference type="InterPro" id="IPR022683">
    <property type="entry name" value="Calpain_III"/>
</dbReference>
<dbReference type="SMART" id="SM00720">
    <property type="entry name" value="calpain_III"/>
    <property type="match status" value="1"/>
</dbReference>
<evidence type="ECO:0000256" key="4">
    <source>
        <dbReference type="ARBA" id="ARBA00010497"/>
    </source>
</evidence>
<reference evidence="20" key="1">
    <citation type="journal article" date="2021" name="Open Biol.">
        <title>Shared evolutionary footprints suggest mitochondrial oxidative damage underlies multiple complex I losses in fungi.</title>
        <authorList>
            <person name="Schikora-Tamarit M.A."/>
            <person name="Marcet-Houben M."/>
            <person name="Nosek J."/>
            <person name="Gabaldon T."/>
        </authorList>
    </citation>
    <scope>NUCLEOTIDE SEQUENCE</scope>
    <source>
        <strain evidence="20">NCAIM Y.01608</strain>
    </source>
</reference>
<evidence type="ECO:0000256" key="10">
    <source>
        <dbReference type="ARBA" id="ARBA00022723"/>
    </source>
</evidence>
<dbReference type="InterPro" id="IPR038765">
    <property type="entry name" value="Papain-like_cys_pep_sf"/>
</dbReference>
<evidence type="ECO:0000256" key="13">
    <source>
        <dbReference type="ARBA" id="ARBA00022884"/>
    </source>
</evidence>
<dbReference type="GO" id="GO:0005965">
    <property type="term" value="C:protein farnesyltransferase complex"/>
    <property type="evidence" value="ECO:0007669"/>
    <property type="project" value="InterPro"/>
</dbReference>
<dbReference type="Gene3D" id="1.50.10.20">
    <property type="match status" value="1"/>
</dbReference>
<feature type="active site" evidence="18">
    <location>
        <position position="127"/>
    </location>
</feature>
<keyword evidence="12" id="KW-0862">Zinc</keyword>
<dbReference type="InterPro" id="IPR009018">
    <property type="entry name" value="Signal_recog_particle_SRP9/14"/>
</dbReference>
<evidence type="ECO:0000259" key="19">
    <source>
        <dbReference type="PROSITE" id="PS50203"/>
    </source>
</evidence>
<comment type="subcellular location">
    <subcellularLocation>
        <location evidence="2">Cytoplasm</location>
    </subcellularLocation>
</comment>
<evidence type="ECO:0000256" key="7">
    <source>
        <dbReference type="ARBA" id="ARBA00022490"/>
    </source>
</evidence>
<dbReference type="EMBL" id="JAEUBD010000014">
    <property type="protein sequence ID" value="KAH3678596.1"/>
    <property type="molecule type" value="Genomic_DNA"/>
</dbReference>
<dbReference type="GO" id="GO:0006508">
    <property type="term" value="P:proteolysis"/>
    <property type="evidence" value="ECO:0007669"/>
    <property type="project" value="UniProtKB-KW"/>
</dbReference>
<dbReference type="GO" id="GO:0004198">
    <property type="term" value="F:calcium-dependent cysteine-type endopeptidase activity"/>
    <property type="evidence" value="ECO:0007669"/>
    <property type="project" value="InterPro"/>
</dbReference>
<evidence type="ECO:0000313" key="20">
    <source>
        <dbReference type="EMBL" id="KAH3678596.1"/>
    </source>
</evidence>
<keyword evidence="18" id="KW-0378">Hydrolase</keyword>
<keyword evidence="15" id="KW-0687">Ribonucleoprotein</keyword>
<evidence type="ECO:0000313" key="21">
    <source>
        <dbReference type="Proteomes" id="UP000788993"/>
    </source>
</evidence>
<dbReference type="PANTHER" id="PTHR11774:SF6">
    <property type="entry name" value="PROTEIN FARNESYLTRANSFERASE SUBUNIT BETA"/>
    <property type="match status" value="1"/>
</dbReference>
<evidence type="ECO:0000256" key="3">
    <source>
        <dbReference type="ARBA" id="ARBA00010349"/>
    </source>
</evidence>
<evidence type="ECO:0000256" key="12">
    <source>
        <dbReference type="ARBA" id="ARBA00022833"/>
    </source>
</evidence>
<dbReference type="SUPFAM" id="SSF54001">
    <property type="entry name" value="Cysteine proteinases"/>
    <property type="match status" value="1"/>
</dbReference>
<reference evidence="20" key="2">
    <citation type="submission" date="2021-01" db="EMBL/GenBank/DDBJ databases">
        <authorList>
            <person name="Schikora-Tamarit M.A."/>
        </authorList>
    </citation>
    <scope>NUCLEOTIDE SEQUENCE</scope>
    <source>
        <strain evidence="20">NCAIM Y.01608</strain>
    </source>
</reference>
<dbReference type="PROSITE" id="PS50203">
    <property type="entry name" value="CALPAIN_CAT"/>
    <property type="match status" value="1"/>
</dbReference>
<dbReference type="InterPro" id="IPR001300">
    <property type="entry name" value="Peptidase_C2_calpain_cat"/>
</dbReference>
<dbReference type="Pfam" id="PF00648">
    <property type="entry name" value="Peptidase_C2"/>
    <property type="match status" value="1"/>
</dbReference>
<dbReference type="GO" id="GO:0004660">
    <property type="term" value="F:protein farnesyltransferase activity"/>
    <property type="evidence" value="ECO:0007669"/>
    <property type="project" value="UniProtKB-EC"/>
</dbReference>
<organism evidence="20 21">
    <name type="scientific">Ogataea polymorpha</name>
    <dbReference type="NCBI Taxonomy" id="460523"/>
    <lineage>
        <taxon>Eukaryota</taxon>
        <taxon>Fungi</taxon>
        <taxon>Dikarya</taxon>
        <taxon>Ascomycota</taxon>
        <taxon>Saccharomycotina</taxon>
        <taxon>Pichiomycetes</taxon>
        <taxon>Pichiales</taxon>
        <taxon>Pichiaceae</taxon>
        <taxon>Ogataea</taxon>
    </lineage>
</organism>
<keyword evidence="21" id="KW-1185">Reference proteome</keyword>
<evidence type="ECO:0000256" key="15">
    <source>
        <dbReference type="ARBA" id="ARBA00023274"/>
    </source>
</evidence>
<keyword evidence="8" id="KW-0637">Prenyltransferase</keyword>
<evidence type="ECO:0000256" key="2">
    <source>
        <dbReference type="ARBA" id="ARBA00004496"/>
    </source>
</evidence>
<dbReference type="GO" id="GO:0046872">
    <property type="term" value="F:metal ion binding"/>
    <property type="evidence" value="ECO:0007669"/>
    <property type="project" value="UniProtKB-KW"/>
</dbReference>
<dbReference type="Gene3D" id="2.60.120.380">
    <property type="match status" value="1"/>
</dbReference>
<dbReference type="SUPFAM" id="SSF49758">
    <property type="entry name" value="Calpain large subunit, middle domain (domain III)"/>
    <property type="match status" value="1"/>
</dbReference>
<evidence type="ECO:0000256" key="11">
    <source>
        <dbReference type="ARBA" id="ARBA00022737"/>
    </source>
</evidence>
<proteinExistence type="inferred from homology"/>
<dbReference type="InterPro" id="IPR003210">
    <property type="entry name" value="Signal_recog_particle_SRP14"/>
</dbReference>
<feature type="active site" evidence="18">
    <location>
        <position position="278"/>
    </location>
</feature>
<dbReference type="SMART" id="SM00230">
    <property type="entry name" value="CysPc"/>
    <property type="match status" value="1"/>
</dbReference>
<evidence type="ECO:0000256" key="18">
    <source>
        <dbReference type="PROSITE-ProRule" id="PRU00239"/>
    </source>
</evidence>
<keyword evidence="18" id="KW-0645">Protease</keyword>
<dbReference type="GO" id="GO:0006614">
    <property type="term" value="P:SRP-dependent cotranslational protein targeting to membrane"/>
    <property type="evidence" value="ECO:0007669"/>
    <property type="project" value="InterPro"/>
</dbReference>
<dbReference type="Proteomes" id="UP000788993">
    <property type="component" value="Unassembled WGS sequence"/>
</dbReference>
<gene>
    <name evidence="20" type="ORF">OGATHE_000146</name>
</gene>
<evidence type="ECO:0000256" key="5">
    <source>
        <dbReference type="ARBA" id="ARBA00012702"/>
    </source>
</evidence>
<keyword evidence="11" id="KW-0677">Repeat</keyword>
<dbReference type="Gene3D" id="3.30.720.10">
    <property type="entry name" value="Signal recognition particle alu RNA binding heterodimer, srp9/1"/>
    <property type="match status" value="1"/>
</dbReference>
<dbReference type="InterPro" id="IPR008930">
    <property type="entry name" value="Terpenoid_cyclase/PrenylTrfase"/>
</dbReference>
<evidence type="ECO:0000256" key="1">
    <source>
        <dbReference type="ARBA" id="ARBA00001947"/>
    </source>
</evidence>
<comment type="cofactor">
    <cofactor evidence="1">
        <name>Zn(2+)</name>
        <dbReference type="ChEBI" id="CHEBI:29105"/>
    </cofactor>
</comment>
<protein>
    <recommendedName>
        <fullName evidence="6">Protein farnesyltransferase subunit beta</fullName>
        <ecNumber evidence="5">2.5.1.58</ecNumber>
    </recommendedName>
    <alternativeName>
        <fullName evidence="16">CAAX farnesyltransferase subunit beta</fullName>
    </alternativeName>
    <alternativeName>
        <fullName evidence="17">Ras proteins prenyltransferase subunit beta</fullName>
    </alternativeName>
</protein>
<dbReference type="SUPFAM" id="SSF48239">
    <property type="entry name" value="Terpenoid cyclases/Protein prenyltransferases"/>
    <property type="match status" value="1"/>
</dbReference>
<feature type="domain" description="Calpain catalytic" evidence="19">
    <location>
        <begin position="118"/>
        <end position="325"/>
    </location>
</feature>
<sequence length="1200" mass="135951">MDPVYSEIEVIQKKLNEILYRYALSQPVKTECLSLIKRFQPVMDSGFMPEQVKALGSKLLDFYDHLKSDRPFLTPDQKMCWIFSKQDDFYYPFDEQISPIIAPGSANSLVLSRDGIADLYQESLANCSFVSSLITIANHGFDLLSLVYTDSNTSRFALTLEFNGCKRVVWTDSSLPADQSRYVKSSTHPDLLWPAILEKAYLQIHNASHLSDFRGSNIGIDTYILTGYVPEYVDIDDLTKDQMETIAQKHNTADLVLGLGTSNLSPEECRRFNLAPNHDYSVLSIKKDDSAQYGYKLYLKNPWNLANRDMEVLDLYPFNVLYLNWKLDDFSKITKHVIYKDALGAVEYPQFSLQNHSHPNTVYVLIERHLNQPDTYLRAEWFDTQGEKLWTLTDAKRISKSPTNKSRFVLSKLHLNPGQCVTGVLIANDTSSIRYSVHFFFQHKLTVARPSFKYKYIQEVMDQWTPMTAGGCWLYPSYIDNPQFEITGALGKTEIGLFSNSIANVLLFETSERYLTKFDERTLVGGQRLEYDQSGFILKTSLNPNSRYIAIVSTKDPLTLGPFKLIVNSESPLTMTRLSTSLGLFTQTKMFQDSESCLHRFTVLKPSRVTIRIRTPAAFSFSVTGANFHNDYKNINEKKAHALWIWAVLTGWAELFPQLYGCAALIKFETSICMSRKKAARVRFLARYFSQMAQINLNYEKLQELFETSDQVDEFRIKEPASKTIESQMEVEMDILKIYEDVLSKEKSKFPVLTRKRHSKYINTFLSRPLPAPFTALDASHPWIIYWLVNSKALLGEEIDAELSENIGRKIIQCVDSETGAIGGGNGQMAHMAATYAGLLALTVSKSYKAAAQLERSKIYNWLLEMKQPDGSFVMHYNGEADTRAVYCAICVASLLDIMDDKLAYKAIDWLASCQTYEGGFSGYPGDEAHGGYTFCAVAALSMLKSPGELSSVIDLDNLISWTVQRQYSLEGGLSGRTNKLVDGCYSHWVGGLTPLLEIATGQKDLLNRIQLQNYILCCCQDEPAGLRDKPSARADFYHTNYVLCGLSMTQHYQEYRDGEYIGHRISDPNITEVSDINHVCSLDPVYGVPNGLASQMIAFELLEKNSGKSVYITQKRLSYDITKDIEGATGFGKESYSVLVRVTDGNKDKSKRVKLSTEIAPNQLETFWNKYANILKSGLKGLKKKDKKKAKKRAKKIHN</sequence>
<keyword evidence="18" id="KW-0788">Thiol protease</keyword>
<dbReference type="InterPro" id="IPR026872">
    <property type="entry name" value="FTB"/>
</dbReference>
<evidence type="ECO:0000256" key="8">
    <source>
        <dbReference type="ARBA" id="ARBA00022602"/>
    </source>
</evidence>
<name>A0A9P8PUK4_9ASCO</name>
<dbReference type="CDD" id="cd02893">
    <property type="entry name" value="FTase"/>
    <property type="match status" value="1"/>
</dbReference>
<dbReference type="GO" id="GO:0005786">
    <property type="term" value="C:signal recognition particle, endoplasmic reticulum targeting"/>
    <property type="evidence" value="ECO:0007669"/>
    <property type="project" value="UniProtKB-KW"/>
</dbReference>
<dbReference type="InterPro" id="IPR001330">
    <property type="entry name" value="Prenyltrans"/>
</dbReference>
<dbReference type="AlphaFoldDB" id="A0A9P8PUK4"/>
<comment type="caution">
    <text evidence="20">The sequence shown here is derived from an EMBL/GenBank/DDBJ whole genome shotgun (WGS) entry which is preliminary data.</text>
</comment>
<keyword evidence="7" id="KW-0963">Cytoplasm</keyword>
<evidence type="ECO:0000256" key="17">
    <source>
        <dbReference type="ARBA" id="ARBA00032909"/>
    </source>
</evidence>
<accession>A0A9P8PUK4</accession>
<dbReference type="EC" id="2.5.1.58" evidence="5"/>